<name>A0A1H0FUX6_9FIRM</name>
<accession>A0A1H0FUX6</accession>
<protein>
    <submittedName>
        <fullName evidence="1">Uncharacterized protein</fullName>
    </submittedName>
</protein>
<evidence type="ECO:0000313" key="2">
    <source>
        <dbReference type="Proteomes" id="UP000199182"/>
    </source>
</evidence>
<gene>
    <name evidence="1" type="ORF">SAMN05192585_1446</name>
</gene>
<sequence length="41" mass="4346">MFYNSLCLAGLVLLVIILVGIIVITGGSALQGLPKEVRLFT</sequence>
<proteinExistence type="predicted"/>
<dbReference type="RefSeq" id="WP_278278014.1">
    <property type="nucleotide sequence ID" value="NZ_FNID01000044.1"/>
</dbReference>
<evidence type="ECO:0000313" key="1">
    <source>
        <dbReference type="EMBL" id="SDN98478.1"/>
    </source>
</evidence>
<organism evidence="1 2">
    <name type="scientific">Acetanaerobacterium elongatum</name>
    <dbReference type="NCBI Taxonomy" id="258515"/>
    <lineage>
        <taxon>Bacteria</taxon>
        <taxon>Bacillati</taxon>
        <taxon>Bacillota</taxon>
        <taxon>Clostridia</taxon>
        <taxon>Eubacteriales</taxon>
        <taxon>Oscillospiraceae</taxon>
        <taxon>Acetanaerobacterium</taxon>
    </lineage>
</organism>
<reference evidence="1 2" key="1">
    <citation type="submission" date="2016-10" db="EMBL/GenBank/DDBJ databases">
        <authorList>
            <person name="de Groot N.N."/>
        </authorList>
    </citation>
    <scope>NUCLEOTIDE SEQUENCE [LARGE SCALE GENOMIC DNA]</scope>
    <source>
        <strain evidence="1 2">CGMCC 1.5012</strain>
    </source>
</reference>
<dbReference type="EMBL" id="FNID01000044">
    <property type="protein sequence ID" value="SDN98478.1"/>
    <property type="molecule type" value="Genomic_DNA"/>
</dbReference>
<keyword evidence="2" id="KW-1185">Reference proteome</keyword>
<dbReference type="AlphaFoldDB" id="A0A1H0FUX6"/>
<dbReference type="Proteomes" id="UP000199182">
    <property type="component" value="Unassembled WGS sequence"/>
</dbReference>